<evidence type="ECO:0000256" key="1">
    <source>
        <dbReference type="SAM" id="SignalP"/>
    </source>
</evidence>
<protein>
    <recommendedName>
        <fullName evidence="4">Glycosyltransferase 2-like domain-containing protein</fullName>
    </recommendedName>
</protein>
<dbReference type="EMBL" id="CAUYUE010000001">
    <property type="protein sequence ID" value="CAK0732654.1"/>
    <property type="molecule type" value="Genomic_DNA"/>
</dbReference>
<dbReference type="Gene3D" id="3.90.550.10">
    <property type="entry name" value="Spore Coat Polysaccharide Biosynthesis Protein SpsA, Chain A"/>
    <property type="match status" value="1"/>
</dbReference>
<sequence>MYIPSLTSAPATGLCRRYHIASRAPFGTAWCLALAAFLVSSGCPVAAQDQSRVEPRLLLGTRSAQYGGIFVVNTHPVEDFKAAKPTLHIIIPTTGRKTLFKMIRSLESQLSSEDHLTIGFDGQDKEGIFEEVQHMLRTMPGNNEAIMEQKYGDMGNSIRDKHKKEKGDFVMFADDDNWYVPDALSTVRAVVSNDWDALYVFQLQMAESPGSRIPNIHQGGEVEYGNVDSGCGVIPVKHVHHSDWFQDVYGADGQFYHQLSERLPRTYLIPKVIFVYSGAHG</sequence>
<dbReference type="Proteomes" id="UP001314263">
    <property type="component" value="Unassembled WGS sequence"/>
</dbReference>
<proteinExistence type="predicted"/>
<feature type="signal peptide" evidence="1">
    <location>
        <begin position="1"/>
        <end position="47"/>
    </location>
</feature>
<dbReference type="CDD" id="cd00761">
    <property type="entry name" value="Glyco_tranf_GTA_type"/>
    <property type="match status" value="1"/>
</dbReference>
<reference evidence="2 3" key="1">
    <citation type="submission" date="2023-10" db="EMBL/GenBank/DDBJ databases">
        <authorList>
            <person name="Maclean D."/>
            <person name="Macfadyen A."/>
        </authorList>
    </citation>
    <scope>NUCLEOTIDE SEQUENCE [LARGE SCALE GENOMIC DNA]</scope>
</reference>
<keyword evidence="3" id="KW-1185">Reference proteome</keyword>
<keyword evidence="1" id="KW-0732">Signal</keyword>
<feature type="chain" id="PRO_5043751673" description="Glycosyltransferase 2-like domain-containing protein" evidence="1">
    <location>
        <begin position="48"/>
        <end position="281"/>
    </location>
</feature>
<evidence type="ECO:0000313" key="3">
    <source>
        <dbReference type="Proteomes" id="UP001314263"/>
    </source>
</evidence>
<evidence type="ECO:0008006" key="4">
    <source>
        <dbReference type="Google" id="ProtNLM"/>
    </source>
</evidence>
<dbReference type="InterPro" id="IPR029044">
    <property type="entry name" value="Nucleotide-diphossugar_trans"/>
</dbReference>
<evidence type="ECO:0000313" key="2">
    <source>
        <dbReference type="EMBL" id="CAK0732654.1"/>
    </source>
</evidence>
<organism evidence="2 3">
    <name type="scientific">Coccomyxa viridis</name>
    <dbReference type="NCBI Taxonomy" id="1274662"/>
    <lineage>
        <taxon>Eukaryota</taxon>
        <taxon>Viridiplantae</taxon>
        <taxon>Chlorophyta</taxon>
        <taxon>core chlorophytes</taxon>
        <taxon>Trebouxiophyceae</taxon>
        <taxon>Trebouxiophyceae incertae sedis</taxon>
        <taxon>Coccomyxaceae</taxon>
        <taxon>Coccomyxa</taxon>
    </lineage>
</organism>
<comment type="caution">
    <text evidence="2">The sequence shown here is derived from an EMBL/GenBank/DDBJ whole genome shotgun (WGS) entry which is preliminary data.</text>
</comment>
<dbReference type="SUPFAM" id="SSF53448">
    <property type="entry name" value="Nucleotide-diphospho-sugar transferases"/>
    <property type="match status" value="1"/>
</dbReference>
<name>A0AAV1HU11_9CHLO</name>
<dbReference type="AlphaFoldDB" id="A0AAV1HU11"/>
<gene>
    <name evidence="2" type="ORF">CVIRNUC_000161</name>
</gene>
<accession>A0AAV1HU11</accession>